<gene>
    <name evidence="1" type="ORF">PAPOLLO_LOCUS15964</name>
</gene>
<comment type="caution">
    <text evidence="1">The sequence shown here is derived from an EMBL/GenBank/DDBJ whole genome shotgun (WGS) entry which is preliminary data.</text>
</comment>
<dbReference type="Proteomes" id="UP000691718">
    <property type="component" value="Unassembled WGS sequence"/>
</dbReference>
<name>A0A8S3XD93_PARAO</name>
<accession>A0A8S3XD93</accession>
<organism evidence="1 2">
    <name type="scientific">Parnassius apollo</name>
    <name type="common">Apollo butterfly</name>
    <name type="synonym">Papilio apollo</name>
    <dbReference type="NCBI Taxonomy" id="110799"/>
    <lineage>
        <taxon>Eukaryota</taxon>
        <taxon>Metazoa</taxon>
        <taxon>Ecdysozoa</taxon>
        <taxon>Arthropoda</taxon>
        <taxon>Hexapoda</taxon>
        <taxon>Insecta</taxon>
        <taxon>Pterygota</taxon>
        <taxon>Neoptera</taxon>
        <taxon>Endopterygota</taxon>
        <taxon>Lepidoptera</taxon>
        <taxon>Glossata</taxon>
        <taxon>Ditrysia</taxon>
        <taxon>Papilionoidea</taxon>
        <taxon>Papilionidae</taxon>
        <taxon>Parnassiinae</taxon>
        <taxon>Parnassini</taxon>
        <taxon>Parnassius</taxon>
        <taxon>Parnassius</taxon>
    </lineage>
</organism>
<protein>
    <submittedName>
        <fullName evidence="1">(apollo) hypothetical protein</fullName>
    </submittedName>
</protein>
<evidence type="ECO:0000313" key="1">
    <source>
        <dbReference type="EMBL" id="CAG5013611.1"/>
    </source>
</evidence>
<dbReference type="AlphaFoldDB" id="A0A8S3XD93"/>
<sequence>MTDVSIFYEGRIRNSELPWRQQPRKNISIQKLISTDQLLELPREITTSPISAYLGKSLSIWLLAMDCI</sequence>
<dbReference type="EMBL" id="CAJQZP010001054">
    <property type="protein sequence ID" value="CAG5013611.1"/>
    <property type="molecule type" value="Genomic_DNA"/>
</dbReference>
<proteinExistence type="predicted"/>
<evidence type="ECO:0000313" key="2">
    <source>
        <dbReference type="Proteomes" id="UP000691718"/>
    </source>
</evidence>
<keyword evidence="2" id="KW-1185">Reference proteome</keyword>
<reference evidence="1" key="1">
    <citation type="submission" date="2021-04" db="EMBL/GenBank/DDBJ databases">
        <authorList>
            <person name="Tunstrom K."/>
        </authorList>
    </citation>
    <scope>NUCLEOTIDE SEQUENCE</scope>
</reference>